<protein>
    <submittedName>
        <fullName evidence="3">Uncharacterized protein</fullName>
    </submittedName>
</protein>
<sequence length="202" mass="21971">MNMQPWHYIVLVGAVVLVWSNLLARGRGANKTKSQDSSDAGLQQMELALEQFMENMEQSQRDLTGLVLSSKEQEKEEARRREERIAELEERCTRLQREMELQAASVAAAAAAGGSAGQRPVAPAAAASQPVEAPQEGLAESAAAAQAPASKPGIRQRFTMLFDLHEQGLSVEQIAKRLGMNKGEVLLIQQLAKQEGARHEAS</sequence>
<name>A0A2N5N742_9BACL</name>
<proteinExistence type="predicted"/>
<dbReference type="Proteomes" id="UP000234789">
    <property type="component" value="Unassembled WGS sequence"/>
</dbReference>
<keyword evidence="2" id="KW-1133">Transmembrane helix</keyword>
<keyword evidence="2" id="KW-0812">Transmembrane</keyword>
<feature type="region of interest" description="Disordered" evidence="1">
    <location>
        <begin position="117"/>
        <end position="150"/>
    </location>
</feature>
<reference evidence="3 4" key="1">
    <citation type="submission" date="2017-05" db="EMBL/GenBank/DDBJ databases">
        <title>Functional genome analysis of Paenibacillus pasadenensis strain R16: insights on endophytic life style and antifungal activity.</title>
        <authorList>
            <person name="Passera A."/>
            <person name="Marcolungo L."/>
            <person name="Casati P."/>
            <person name="Brasca M."/>
            <person name="Quaglino F."/>
            <person name="Delledonne M."/>
        </authorList>
    </citation>
    <scope>NUCLEOTIDE SEQUENCE [LARGE SCALE GENOMIC DNA]</scope>
    <source>
        <strain evidence="3 4">R16</strain>
    </source>
</reference>
<feature type="compositionally biased region" description="Basic and acidic residues" evidence="1">
    <location>
        <begin position="71"/>
        <end position="82"/>
    </location>
</feature>
<keyword evidence="4" id="KW-1185">Reference proteome</keyword>
<evidence type="ECO:0000313" key="4">
    <source>
        <dbReference type="Proteomes" id="UP000234789"/>
    </source>
</evidence>
<evidence type="ECO:0000313" key="3">
    <source>
        <dbReference type="EMBL" id="PLT46171.1"/>
    </source>
</evidence>
<organism evidence="3 4">
    <name type="scientific">Paenibacillus pasadenensis</name>
    <dbReference type="NCBI Taxonomy" id="217090"/>
    <lineage>
        <taxon>Bacteria</taxon>
        <taxon>Bacillati</taxon>
        <taxon>Bacillota</taxon>
        <taxon>Bacilli</taxon>
        <taxon>Bacillales</taxon>
        <taxon>Paenibacillaceae</taxon>
        <taxon>Paenibacillus</taxon>
    </lineage>
</organism>
<feature type="region of interest" description="Disordered" evidence="1">
    <location>
        <begin position="60"/>
        <end position="82"/>
    </location>
</feature>
<dbReference type="AlphaFoldDB" id="A0A2N5N742"/>
<dbReference type="RefSeq" id="WP_101809233.1">
    <property type="nucleotide sequence ID" value="NZ_NFEZ01000004.1"/>
</dbReference>
<gene>
    <name evidence="3" type="ORF">B8V81_4602</name>
</gene>
<keyword evidence="2" id="KW-0472">Membrane</keyword>
<evidence type="ECO:0000256" key="1">
    <source>
        <dbReference type="SAM" id="MobiDB-lite"/>
    </source>
</evidence>
<comment type="caution">
    <text evidence="3">The sequence shown here is derived from an EMBL/GenBank/DDBJ whole genome shotgun (WGS) entry which is preliminary data.</text>
</comment>
<feature type="compositionally biased region" description="Low complexity" evidence="1">
    <location>
        <begin position="120"/>
        <end position="150"/>
    </location>
</feature>
<accession>A0A2N5N742</accession>
<dbReference type="EMBL" id="NFEZ01000004">
    <property type="protein sequence ID" value="PLT46171.1"/>
    <property type="molecule type" value="Genomic_DNA"/>
</dbReference>
<feature type="transmembrane region" description="Helical" evidence="2">
    <location>
        <begin position="6"/>
        <end position="24"/>
    </location>
</feature>
<evidence type="ECO:0000256" key="2">
    <source>
        <dbReference type="SAM" id="Phobius"/>
    </source>
</evidence>